<accession>A0ACC0WIT6</accession>
<name>A0ACC0WIT6_9STRA</name>
<protein>
    <submittedName>
        <fullName evidence="1">Uncharacterized protein</fullName>
    </submittedName>
</protein>
<evidence type="ECO:0000313" key="1">
    <source>
        <dbReference type="EMBL" id="KAI9918744.1"/>
    </source>
</evidence>
<evidence type="ECO:0000313" key="2">
    <source>
        <dbReference type="Proteomes" id="UP001163321"/>
    </source>
</evidence>
<reference evidence="1 2" key="1">
    <citation type="journal article" date="2022" name="bioRxiv">
        <title>The genome of the oomycete Peronosclerospora sorghi, a cosmopolitan pathogen of maize and sorghum, is inflated with dispersed pseudogenes.</title>
        <authorList>
            <person name="Fletcher K."/>
            <person name="Martin F."/>
            <person name="Isakeit T."/>
            <person name="Cavanaugh K."/>
            <person name="Magill C."/>
            <person name="Michelmore R."/>
        </authorList>
    </citation>
    <scope>NUCLEOTIDE SEQUENCE [LARGE SCALE GENOMIC DNA]</scope>
    <source>
        <strain evidence="1">P6</strain>
    </source>
</reference>
<dbReference type="Proteomes" id="UP001163321">
    <property type="component" value="Chromosome 12"/>
</dbReference>
<gene>
    <name evidence="1" type="ORF">PsorP6_011946</name>
</gene>
<sequence length="836" mass="93607">MRFDLRPRSIGARPKSVDLSDASKPPRGHSARGHATIPIPHTMTRNMSRPVPPPSVAPAKSRAELPPVDELFPRLELEPRMKKHLVRVANETSNALIKDTLMQDESGSVVWRPVQRPRGTAGNVHVLRATAGDANKPNDATCVRAVSDDVHASIEEFALLFKLDSSREAADHLLLFNADLVRHSTLYTLVAPSGLQPRRYVGIKWALVASPSKIFRNRDFCYLECQKEFTDARGRRGWVRSLHSLKLPCCPSLEKEHGIVRASIYRSGLTAVETDEPGVLSVTYTVELDLKGRMALELLQPGFLAQRVAALATVDKLLQQQRLSSSPLLGDLDIPAKKRTRSSCHLCFREFLVSRGLRDTIAAITHTQTKSKRYVCRKCGEGVCRRCSDDWWLDVPVVGRTKVCICTVCSAEAKQSHTSAHMPRAGTCPIQRANTGPITEVVGVTHPNLLPPRPRQRSVSMVEQPCDSLQQEDRKRDTELHVTELSVRATTHWDEMQVDDCDAGLPQQERTPLSQQRELMSDKHEWRTEAFPSRMPVSKVVKPEAQVELKVARDERARRVSRCESDKRTLHDRYPSFLSSEVSSNQEHSDTEEENVIRLTAEAGARLSSDYRDSDLSDYEEHTIDGLGEIRTTTDITRWWRDQQLTDDTLEQAQEADCRQPSVQRPESHKQQRAPTTSALQQIQQRQTELEQLRRNQQQRPSDQGVVSAGMKEQYLEQQRQQQAHVAAAKQARRKPTKSLDETTREGLELMETSQGEWVPTNEKARGSTNEGKSRSSPRRGAGCCRVCGSPEVMGGNGRTKASCQCCANGSRAVKAGGTVLFDGQWITNPVLQEAS</sequence>
<comment type="caution">
    <text evidence="1">The sequence shown here is derived from an EMBL/GenBank/DDBJ whole genome shotgun (WGS) entry which is preliminary data.</text>
</comment>
<organism evidence="1 2">
    <name type="scientific">Peronosclerospora sorghi</name>
    <dbReference type="NCBI Taxonomy" id="230839"/>
    <lineage>
        <taxon>Eukaryota</taxon>
        <taxon>Sar</taxon>
        <taxon>Stramenopiles</taxon>
        <taxon>Oomycota</taxon>
        <taxon>Peronosporomycetes</taxon>
        <taxon>Peronosporales</taxon>
        <taxon>Peronosporaceae</taxon>
        <taxon>Peronosclerospora</taxon>
    </lineage>
</organism>
<keyword evidence="2" id="KW-1185">Reference proteome</keyword>
<proteinExistence type="predicted"/>
<dbReference type="EMBL" id="CM047591">
    <property type="protein sequence ID" value="KAI9918744.1"/>
    <property type="molecule type" value="Genomic_DNA"/>
</dbReference>